<dbReference type="PROSITE" id="PS50109">
    <property type="entry name" value="HIS_KIN"/>
    <property type="match status" value="1"/>
</dbReference>
<dbReference type="InterPro" id="IPR003594">
    <property type="entry name" value="HATPase_dom"/>
</dbReference>
<evidence type="ECO:0000256" key="5">
    <source>
        <dbReference type="ARBA" id="ARBA00022692"/>
    </source>
</evidence>
<dbReference type="SUPFAM" id="SSF55874">
    <property type="entry name" value="ATPase domain of HSP90 chaperone/DNA topoisomerase II/histidine kinase"/>
    <property type="match status" value="1"/>
</dbReference>
<evidence type="ECO:0000256" key="3">
    <source>
        <dbReference type="ARBA" id="ARBA00022553"/>
    </source>
</evidence>
<dbReference type="PANTHER" id="PTHR45436:SF5">
    <property type="entry name" value="SENSOR HISTIDINE KINASE TRCS"/>
    <property type="match status" value="1"/>
</dbReference>
<dbReference type="EC" id="2.7.13.3" evidence="2"/>
<dbReference type="RefSeq" id="WP_208253956.1">
    <property type="nucleotide sequence ID" value="NZ_JAGEOJ010000002.1"/>
</dbReference>
<comment type="catalytic activity">
    <reaction evidence="1">
        <text>ATP + protein L-histidine = ADP + protein N-phospho-L-histidine.</text>
        <dbReference type="EC" id="2.7.13.3"/>
    </reaction>
</comment>
<feature type="compositionally biased region" description="Basic and acidic residues" evidence="8">
    <location>
        <begin position="778"/>
        <end position="794"/>
    </location>
</feature>
<evidence type="ECO:0000256" key="2">
    <source>
        <dbReference type="ARBA" id="ARBA00012438"/>
    </source>
</evidence>
<comment type="caution">
    <text evidence="11">The sequence shown here is derived from an EMBL/GenBank/DDBJ whole genome shotgun (WGS) entry which is preliminary data.</text>
</comment>
<evidence type="ECO:0000256" key="6">
    <source>
        <dbReference type="ARBA" id="ARBA00022777"/>
    </source>
</evidence>
<dbReference type="Pfam" id="PF02518">
    <property type="entry name" value="HATPase_c"/>
    <property type="match status" value="1"/>
</dbReference>
<dbReference type="Pfam" id="PF08376">
    <property type="entry name" value="NIT"/>
    <property type="match status" value="1"/>
</dbReference>
<evidence type="ECO:0000256" key="4">
    <source>
        <dbReference type="ARBA" id="ARBA00022679"/>
    </source>
</evidence>
<keyword evidence="5 9" id="KW-0812">Transmembrane</keyword>
<dbReference type="InterPro" id="IPR050428">
    <property type="entry name" value="TCS_sensor_his_kinase"/>
</dbReference>
<evidence type="ECO:0000256" key="8">
    <source>
        <dbReference type="SAM" id="MobiDB-lite"/>
    </source>
</evidence>
<organism evidence="11 12">
    <name type="scientific">Actinomadura barringtoniae</name>
    <dbReference type="NCBI Taxonomy" id="1427535"/>
    <lineage>
        <taxon>Bacteria</taxon>
        <taxon>Bacillati</taxon>
        <taxon>Actinomycetota</taxon>
        <taxon>Actinomycetes</taxon>
        <taxon>Streptosporangiales</taxon>
        <taxon>Thermomonosporaceae</taxon>
        <taxon>Actinomadura</taxon>
    </lineage>
</organism>
<sequence length="794" mass="87069">MVLPLTALLLLWGFVVVFAIGDSMRLVNANTFDSKVVRPTESLISELQNERRMSLAFLADDPFIGRVGFDAQRVRTDQARDRFAAAAKSGDLDGATTEETRQRMRTLVAKLGDLPPVRQNVDNKRVSSPEVLNDYTGLIEAAGAIYDAAYPGEPDIGRDTRTLIGFQTAREHISYEDALITGALARNRPTPGEQSEFARRVGAHRLRYAELAQALPAADRRRLAELVGSPAYRELSALEDQVIAWQAVDIGAWHDRSDAAVKAIDAFKNQIRSRRPGDMEAWREKSEAAVKSIDEIGKFRQQTMERQPVDLGAWHAKSEAAMNAMVDFEDQTRHGISGRAAAHARGVLIRLGLAGGIGLAAVIVSAIVGVRLGRRLVAENREMVHTVENFATKQLPALAGRIQKGEHVDPDADSPPNSFELREISQVYEAFAEARRAVVQATVAEAATRRGLGEVFVNLARRNQVLLQRVLKLLDGMERQAKSPDELAELFTIDHLVTRMRRHAEGLVILAGRSAGRTWNAPVPIVDAVRAAVSEIEQYQRVKVQPMPETHALSGTSAADVIHLLAELIENAVMYSPPGTQVTVTAQTAAHGVAVEVEDRGLGLDPDKMAMLNQTLYEAPDFDLFDSARLGLFVVARLAAKHDIRVLLRASPYGGTTAIVLLPDSMLADPDADTGVEVDAQGPLVQVPLPSLPPELESDRQPLPLEQGGGERPRLQLDPVDESVGTDDDELPQRTRQQNLDPRLRDRQPTAQEAMPVPAAADRPTEQLRSRLSAMQDGWKRGREAAEQERRSGK</sequence>
<dbReference type="GO" id="GO:0000160">
    <property type="term" value="P:phosphorelay signal transduction system"/>
    <property type="evidence" value="ECO:0007669"/>
    <property type="project" value="TreeGrafter"/>
</dbReference>
<keyword evidence="7 9" id="KW-1133">Transmembrane helix</keyword>
<dbReference type="InterPro" id="IPR036890">
    <property type="entry name" value="HATPase_C_sf"/>
</dbReference>
<protein>
    <recommendedName>
        <fullName evidence="2">histidine kinase</fullName>
        <ecNumber evidence="2">2.7.13.3</ecNumber>
    </recommendedName>
</protein>
<dbReference type="Gene3D" id="3.30.565.10">
    <property type="entry name" value="Histidine kinase-like ATPase, C-terminal domain"/>
    <property type="match status" value="1"/>
</dbReference>
<feature type="domain" description="Histidine kinase" evidence="10">
    <location>
        <begin position="561"/>
        <end position="666"/>
    </location>
</feature>
<dbReference type="SMART" id="SM00387">
    <property type="entry name" value="HATPase_c"/>
    <property type="match status" value="1"/>
</dbReference>
<evidence type="ECO:0000256" key="1">
    <source>
        <dbReference type="ARBA" id="ARBA00000085"/>
    </source>
</evidence>
<dbReference type="AlphaFoldDB" id="A0A939PBQ0"/>
<keyword evidence="9" id="KW-0472">Membrane</keyword>
<keyword evidence="12" id="KW-1185">Reference proteome</keyword>
<dbReference type="InterPro" id="IPR005467">
    <property type="entry name" value="His_kinase_dom"/>
</dbReference>
<dbReference type="PANTHER" id="PTHR45436">
    <property type="entry name" value="SENSOR HISTIDINE KINASE YKOH"/>
    <property type="match status" value="1"/>
</dbReference>
<reference evidence="11" key="1">
    <citation type="submission" date="2021-03" db="EMBL/GenBank/DDBJ databases">
        <authorList>
            <person name="Kanchanasin P."/>
            <person name="Saeng-In P."/>
            <person name="Phongsopitanun W."/>
            <person name="Yuki M."/>
            <person name="Kudo T."/>
            <person name="Ohkuma M."/>
            <person name="Tanasupawat S."/>
        </authorList>
    </citation>
    <scope>NUCLEOTIDE SEQUENCE</scope>
    <source>
        <strain evidence="11">GKU 128</strain>
    </source>
</reference>
<evidence type="ECO:0000256" key="7">
    <source>
        <dbReference type="ARBA" id="ARBA00022989"/>
    </source>
</evidence>
<keyword evidence="6 11" id="KW-0418">Kinase</keyword>
<evidence type="ECO:0000313" key="12">
    <source>
        <dbReference type="Proteomes" id="UP000669179"/>
    </source>
</evidence>
<dbReference type="GO" id="GO:0004673">
    <property type="term" value="F:protein histidine kinase activity"/>
    <property type="evidence" value="ECO:0007669"/>
    <property type="project" value="UniProtKB-EC"/>
</dbReference>
<gene>
    <name evidence="11" type="ORF">J4573_04530</name>
</gene>
<dbReference type="Proteomes" id="UP000669179">
    <property type="component" value="Unassembled WGS sequence"/>
</dbReference>
<evidence type="ECO:0000259" key="10">
    <source>
        <dbReference type="PROSITE" id="PS50109"/>
    </source>
</evidence>
<evidence type="ECO:0000256" key="9">
    <source>
        <dbReference type="SAM" id="Phobius"/>
    </source>
</evidence>
<feature type="transmembrane region" description="Helical" evidence="9">
    <location>
        <begin position="347"/>
        <end position="373"/>
    </location>
</feature>
<evidence type="ECO:0000313" key="11">
    <source>
        <dbReference type="EMBL" id="MBO2446344.1"/>
    </source>
</evidence>
<accession>A0A939PBQ0</accession>
<feature type="region of interest" description="Disordered" evidence="8">
    <location>
        <begin position="685"/>
        <end position="794"/>
    </location>
</feature>
<proteinExistence type="predicted"/>
<dbReference type="GO" id="GO:0005886">
    <property type="term" value="C:plasma membrane"/>
    <property type="evidence" value="ECO:0007669"/>
    <property type="project" value="TreeGrafter"/>
</dbReference>
<feature type="compositionally biased region" description="Acidic residues" evidence="8">
    <location>
        <begin position="719"/>
        <end position="730"/>
    </location>
</feature>
<keyword evidence="4" id="KW-0808">Transferase</keyword>
<keyword evidence="3" id="KW-0597">Phosphoprotein</keyword>
<dbReference type="InterPro" id="IPR013587">
    <property type="entry name" value="Nitrate/nitrite_sensing"/>
</dbReference>
<name>A0A939PBQ0_9ACTN</name>
<dbReference type="EMBL" id="JAGEOJ010000002">
    <property type="protein sequence ID" value="MBO2446344.1"/>
    <property type="molecule type" value="Genomic_DNA"/>
</dbReference>